<keyword evidence="1" id="KW-1133">Transmembrane helix</keyword>
<keyword evidence="1" id="KW-0812">Transmembrane</keyword>
<dbReference type="RefSeq" id="WP_306981840.1">
    <property type="nucleotide sequence ID" value="NZ_JAUSUA010000002.1"/>
</dbReference>
<evidence type="ECO:0000313" key="2">
    <source>
        <dbReference type="EMBL" id="MDQ0206942.1"/>
    </source>
</evidence>
<feature type="transmembrane region" description="Helical" evidence="1">
    <location>
        <begin position="6"/>
        <end position="24"/>
    </location>
</feature>
<accession>A0ABT9YGH3</accession>
<name>A0ABT9YGH3_9BACI</name>
<organism evidence="2 3">
    <name type="scientific">Alkalicoccobacillus murimartini</name>
    <dbReference type="NCBI Taxonomy" id="171685"/>
    <lineage>
        <taxon>Bacteria</taxon>
        <taxon>Bacillati</taxon>
        <taxon>Bacillota</taxon>
        <taxon>Bacilli</taxon>
        <taxon>Bacillales</taxon>
        <taxon>Bacillaceae</taxon>
        <taxon>Alkalicoccobacillus</taxon>
    </lineage>
</organism>
<keyword evidence="3" id="KW-1185">Reference proteome</keyword>
<comment type="caution">
    <text evidence="2">The sequence shown here is derived from an EMBL/GenBank/DDBJ whole genome shotgun (WGS) entry which is preliminary data.</text>
</comment>
<evidence type="ECO:0000313" key="3">
    <source>
        <dbReference type="Proteomes" id="UP001225034"/>
    </source>
</evidence>
<dbReference type="Proteomes" id="UP001225034">
    <property type="component" value="Unassembled WGS sequence"/>
</dbReference>
<dbReference type="EMBL" id="JAUSUA010000002">
    <property type="protein sequence ID" value="MDQ0206942.1"/>
    <property type="molecule type" value="Genomic_DNA"/>
</dbReference>
<evidence type="ECO:0000256" key="1">
    <source>
        <dbReference type="SAM" id="Phobius"/>
    </source>
</evidence>
<sequence>MRKVMIGILIVCLYGFPYVFYSMYQDFATTSMSGYLLMIGVTSVLAFSCKFFSYSVFIFLGNIVSLLVS</sequence>
<feature type="transmembrane region" description="Helical" evidence="1">
    <location>
        <begin position="36"/>
        <end position="60"/>
    </location>
</feature>
<proteinExistence type="predicted"/>
<gene>
    <name evidence="2" type="ORF">J2S05_001741</name>
</gene>
<reference evidence="2 3" key="1">
    <citation type="submission" date="2023-07" db="EMBL/GenBank/DDBJ databases">
        <title>Genomic Encyclopedia of Type Strains, Phase IV (KMG-IV): sequencing the most valuable type-strain genomes for metagenomic binning, comparative biology and taxonomic classification.</title>
        <authorList>
            <person name="Goeker M."/>
        </authorList>
    </citation>
    <scope>NUCLEOTIDE SEQUENCE [LARGE SCALE GENOMIC DNA]</scope>
    <source>
        <strain evidence="2 3">DSM 19154</strain>
    </source>
</reference>
<keyword evidence="1" id="KW-0472">Membrane</keyword>
<protein>
    <submittedName>
        <fullName evidence="2">Uncharacterized protein</fullName>
    </submittedName>
</protein>